<dbReference type="AlphaFoldDB" id="A0A854QN24"/>
<dbReference type="InterPro" id="IPR039574">
    <property type="entry name" value="OGFr"/>
</dbReference>
<evidence type="ECO:0000259" key="2">
    <source>
        <dbReference type="Pfam" id="PF04664"/>
    </source>
</evidence>
<feature type="domain" description="Opioid growth factor receptor (OGFr) conserved" evidence="2">
    <location>
        <begin position="48"/>
        <end position="268"/>
    </location>
</feature>
<dbReference type="PANTHER" id="PTHR14015:SF2">
    <property type="entry name" value="OPIOID GROWTH FACTOR RECEPTOR (OGFR) CONSERVED DOMAIN-CONTAINING PROTEIN"/>
    <property type="match status" value="1"/>
</dbReference>
<proteinExistence type="inferred from homology"/>
<comment type="similarity">
    <text evidence="1">Belongs to the opioid growth factor receptor family.</text>
</comment>
<dbReference type="GO" id="GO:0140625">
    <property type="term" value="F:opioid growth factor receptor activity"/>
    <property type="evidence" value="ECO:0007669"/>
    <property type="project" value="InterPro"/>
</dbReference>
<reference evidence="3 4" key="1">
    <citation type="submission" date="2017-06" db="EMBL/GenBank/DDBJ databases">
        <title>Global population genomics of the pathogenic fungus Cryptococcus neoformans var. grubii.</title>
        <authorList>
            <person name="Cuomo C."/>
            <person name="Litvintseva A."/>
            <person name="Chen Y."/>
            <person name="Young S."/>
            <person name="Zeng Q."/>
            <person name="Chapman S."/>
            <person name="Gujja S."/>
            <person name="Saif S."/>
            <person name="Birren B."/>
        </authorList>
    </citation>
    <scope>NUCLEOTIDE SEQUENCE [LARGE SCALE GENOMIC DNA]</scope>
    <source>
        <strain evidence="3 4">Tu259-1</strain>
    </source>
</reference>
<accession>A0A854QN24</accession>
<protein>
    <recommendedName>
        <fullName evidence="2">Opioid growth factor receptor (OGFr) conserved domain-containing protein</fullName>
    </recommendedName>
</protein>
<dbReference type="EMBL" id="AMKT01000028">
    <property type="protein sequence ID" value="OXG25121.1"/>
    <property type="molecule type" value="Genomic_DNA"/>
</dbReference>
<sequence>MNVVKTVLISRAPFLPVIAIRTMASPATMSKPRDIQDFLEYYPNVKTNPKASANLKFYSNKLPFQPDNLTYEEFMHTYSRDYDELEMNHGYIQWFFPIREYGVNPEAQPLQPREIEAMQNNPEIVSRLLKSYKMMLGFYGIDFNGGKLKLASNHKERSASLFVVIITNDSTHFTVSNLRARSHNLLRLTRILKHLSEFPQLQPHAAALVLFFVATHSAGMLDFSQGVMRGDSMDQWWSNCFRNEGERKEIRKIVQGRGQFGQGTWGWEEYNEWYEQRREVGKVGFSGQD</sequence>
<organism evidence="3 4">
    <name type="scientific">Cryptococcus neoformans Tu259-1</name>
    <dbReference type="NCBI Taxonomy" id="1230072"/>
    <lineage>
        <taxon>Eukaryota</taxon>
        <taxon>Fungi</taxon>
        <taxon>Dikarya</taxon>
        <taxon>Basidiomycota</taxon>
        <taxon>Agaricomycotina</taxon>
        <taxon>Tremellomycetes</taxon>
        <taxon>Tremellales</taxon>
        <taxon>Cryptococcaceae</taxon>
        <taxon>Cryptococcus</taxon>
        <taxon>Cryptococcus neoformans species complex</taxon>
    </lineage>
</organism>
<dbReference type="InterPro" id="IPR006757">
    <property type="entry name" value="OGF_rcpt"/>
</dbReference>
<dbReference type="PANTHER" id="PTHR14015">
    <property type="entry name" value="OPIOID GROWTH FACTOR RECEPTOR OGFR ZETA-TYPE OPIOID RECEPTOR"/>
    <property type="match status" value="1"/>
</dbReference>
<evidence type="ECO:0000256" key="1">
    <source>
        <dbReference type="ARBA" id="ARBA00010365"/>
    </source>
</evidence>
<evidence type="ECO:0000313" key="3">
    <source>
        <dbReference type="EMBL" id="OXG25121.1"/>
    </source>
</evidence>
<gene>
    <name evidence="3" type="ORF">C361_02123</name>
</gene>
<name>A0A854QN24_CRYNE</name>
<dbReference type="OrthoDB" id="9030204at2759"/>
<dbReference type="Pfam" id="PF04664">
    <property type="entry name" value="OGFr_N"/>
    <property type="match status" value="1"/>
</dbReference>
<evidence type="ECO:0000313" key="4">
    <source>
        <dbReference type="Proteomes" id="UP000199727"/>
    </source>
</evidence>
<dbReference type="GO" id="GO:0016020">
    <property type="term" value="C:membrane"/>
    <property type="evidence" value="ECO:0007669"/>
    <property type="project" value="InterPro"/>
</dbReference>
<comment type="caution">
    <text evidence="3">The sequence shown here is derived from an EMBL/GenBank/DDBJ whole genome shotgun (WGS) entry which is preliminary data.</text>
</comment>
<dbReference type="Proteomes" id="UP000199727">
    <property type="component" value="Unassembled WGS sequence"/>
</dbReference>